<evidence type="ECO:0000313" key="3">
    <source>
        <dbReference type="Proteomes" id="UP000823641"/>
    </source>
</evidence>
<dbReference type="EMBL" id="JADIMG010000035">
    <property type="protein sequence ID" value="MBO8459394.1"/>
    <property type="molecule type" value="Genomic_DNA"/>
</dbReference>
<dbReference type="AlphaFoldDB" id="A0A9D9N3X8"/>
<evidence type="ECO:0000259" key="1">
    <source>
        <dbReference type="PROSITE" id="PS51186"/>
    </source>
</evidence>
<accession>A0A9D9N3X8</accession>
<reference evidence="2" key="1">
    <citation type="submission" date="2020-10" db="EMBL/GenBank/DDBJ databases">
        <authorList>
            <person name="Gilroy R."/>
        </authorList>
    </citation>
    <scope>NUCLEOTIDE SEQUENCE</scope>
    <source>
        <strain evidence="2">G3-3990</strain>
    </source>
</reference>
<feature type="domain" description="N-acetyltransferase" evidence="1">
    <location>
        <begin position="1"/>
        <end position="150"/>
    </location>
</feature>
<comment type="caution">
    <text evidence="2">The sequence shown here is derived from an EMBL/GenBank/DDBJ whole genome shotgun (WGS) entry which is preliminary data.</text>
</comment>
<dbReference type="SUPFAM" id="SSF55729">
    <property type="entry name" value="Acyl-CoA N-acyltransferases (Nat)"/>
    <property type="match status" value="1"/>
</dbReference>
<dbReference type="Gene3D" id="3.40.630.30">
    <property type="match status" value="1"/>
</dbReference>
<dbReference type="CDD" id="cd04301">
    <property type="entry name" value="NAT_SF"/>
    <property type="match status" value="1"/>
</dbReference>
<proteinExistence type="predicted"/>
<dbReference type="InterPro" id="IPR016181">
    <property type="entry name" value="Acyl_CoA_acyltransferase"/>
</dbReference>
<dbReference type="Proteomes" id="UP000823641">
    <property type="component" value="Unassembled WGS sequence"/>
</dbReference>
<sequence length="154" mass="18052">MRIDKIIVDKKKYLNLLLLADEQESMIDRYLDRGEMFVMYDSENEPICSAVITDEGNDICELKNLAVSLQHQRKGYGKRMVNFLCTHYANRFKSIIVGTGDSIQTVSFYKSCGFYYSHTIPDFFTKNYVHPIIENGKVLKDMIYFRRNLVYSLM</sequence>
<dbReference type="Pfam" id="PF13508">
    <property type="entry name" value="Acetyltransf_7"/>
    <property type="match status" value="1"/>
</dbReference>
<dbReference type="InterPro" id="IPR000182">
    <property type="entry name" value="GNAT_dom"/>
</dbReference>
<name>A0A9D9N3X8_9BACT</name>
<protein>
    <submittedName>
        <fullName evidence="2">GNAT family N-acetyltransferase</fullName>
    </submittedName>
</protein>
<gene>
    <name evidence="2" type="ORF">IAA73_03560</name>
</gene>
<evidence type="ECO:0000313" key="2">
    <source>
        <dbReference type="EMBL" id="MBO8459394.1"/>
    </source>
</evidence>
<dbReference type="PROSITE" id="PS51186">
    <property type="entry name" value="GNAT"/>
    <property type="match status" value="1"/>
</dbReference>
<reference evidence="2" key="2">
    <citation type="journal article" date="2021" name="PeerJ">
        <title>Extensive microbial diversity within the chicken gut microbiome revealed by metagenomics and culture.</title>
        <authorList>
            <person name="Gilroy R."/>
            <person name="Ravi A."/>
            <person name="Getino M."/>
            <person name="Pursley I."/>
            <person name="Horton D.L."/>
            <person name="Alikhan N.F."/>
            <person name="Baker D."/>
            <person name="Gharbi K."/>
            <person name="Hall N."/>
            <person name="Watson M."/>
            <person name="Adriaenssens E.M."/>
            <person name="Foster-Nyarko E."/>
            <person name="Jarju S."/>
            <person name="Secka A."/>
            <person name="Antonio M."/>
            <person name="Oren A."/>
            <person name="Chaudhuri R.R."/>
            <person name="La Ragione R."/>
            <person name="Hildebrand F."/>
            <person name="Pallen M.J."/>
        </authorList>
    </citation>
    <scope>NUCLEOTIDE SEQUENCE</scope>
    <source>
        <strain evidence="2">G3-3990</strain>
    </source>
</reference>
<dbReference type="GO" id="GO:0016747">
    <property type="term" value="F:acyltransferase activity, transferring groups other than amino-acyl groups"/>
    <property type="evidence" value="ECO:0007669"/>
    <property type="project" value="InterPro"/>
</dbReference>
<organism evidence="2 3">
    <name type="scientific">Candidatus Gallipaludibacter merdavium</name>
    <dbReference type="NCBI Taxonomy" id="2840839"/>
    <lineage>
        <taxon>Bacteria</taxon>
        <taxon>Pseudomonadati</taxon>
        <taxon>Bacteroidota</taxon>
        <taxon>Bacteroidia</taxon>
        <taxon>Bacteroidales</taxon>
        <taxon>Candidatus Gallipaludibacter</taxon>
    </lineage>
</organism>